<comment type="caution">
    <text evidence="1">The sequence shown here is derived from an EMBL/GenBank/DDBJ whole genome shotgun (WGS) entry which is preliminary data.</text>
</comment>
<name>X0YG12_9ZZZZ</name>
<reference evidence="1" key="1">
    <citation type="journal article" date="2014" name="Front. Microbiol.">
        <title>High frequency of phylogenetically diverse reductive dehalogenase-homologous genes in deep subseafloor sedimentary metagenomes.</title>
        <authorList>
            <person name="Kawai M."/>
            <person name="Futagami T."/>
            <person name="Toyoda A."/>
            <person name="Takaki Y."/>
            <person name="Nishi S."/>
            <person name="Hori S."/>
            <person name="Arai W."/>
            <person name="Tsubouchi T."/>
            <person name="Morono Y."/>
            <person name="Uchiyama I."/>
            <person name="Ito T."/>
            <person name="Fujiyama A."/>
            <person name="Inagaki F."/>
            <person name="Takami H."/>
        </authorList>
    </citation>
    <scope>NUCLEOTIDE SEQUENCE</scope>
    <source>
        <strain evidence="1">Expedition CK06-06</strain>
    </source>
</reference>
<dbReference type="EMBL" id="BARS01044398">
    <property type="protein sequence ID" value="GAG35766.1"/>
    <property type="molecule type" value="Genomic_DNA"/>
</dbReference>
<sequence length="64" mass="7569">MVWYVVSSIVAFPHYISYYNELVCGSKNGYQYATDSNYDWGQDLKRLAQFVEKNDIQKINIAYF</sequence>
<accession>X0YG12</accession>
<feature type="non-terminal residue" evidence="1">
    <location>
        <position position="64"/>
    </location>
</feature>
<proteinExistence type="predicted"/>
<organism evidence="1">
    <name type="scientific">marine sediment metagenome</name>
    <dbReference type="NCBI Taxonomy" id="412755"/>
    <lineage>
        <taxon>unclassified sequences</taxon>
        <taxon>metagenomes</taxon>
        <taxon>ecological metagenomes</taxon>
    </lineage>
</organism>
<protein>
    <submittedName>
        <fullName evidence="1">Uncharacterized protein</fullName>
    </submittedName>
</protein>
<evidence type="ECO:0000313" key="1">
    <source>
        <dbReference type="EMBL" id="GAG35766.1"/>
    </source>
</evidence>
<gene>
    <name evidence="1" type="ORF">S01H1_67085</name>
</gene>
<dbReference type="AlphaFoldDB" id="X0YG12"/>